<evidence type="ECO:0000256" key="13">
    <source>
        <dbReference type="ARBA" id="ARBA00022777"/>
    </source>
</evidence>
<dbReference type="PIRSF" id="PIRSF006135">
    <property type="entry name" value="CobU"/>
    <property type="match status" value="1"/>
</dbReference>
<dbReference type="GO" id="GO:0009236">
    <property type="term" value="P:cobalamin biosynthetic process"/>
    <property type="evidence" value="ECO:0007669"/>
    <property type="project" value="UniProtKB-KW"/>
</dbReference>
<organism evidence="20 21">
    <name type="scientific">Vulcanimicrobium alpinum</name>
    <dbReference type="NCBI Taxonomy" id="3016050"/>
    <lineage>
        <taxon>Bacteria</taxon>
        <taxon>Bacillati</taxon>
        <taxon>Vulcanimicrobiota</taxon>
        <taxon>Vulcanimicrobiia</taxon>
        <taxon>Vulcanimicrobiales</taxon>
        <taxon>Vulcanimicrobiaceae</taxon>
        <taxon>Vulcanimicrobium</taxon>
    </lineage>
</organism>
<evidence type="ECO:0000256" key="1">
    <source>
        <dbReference type="ARBA" id="ARBA00000312"/>
    </source>
</evidence>
<dbReference type="KEGG" id="vab:WPS_24390"/>
<evidence type="ECO:0000256" key="12">
    <source>
        <dbReference type="ARBA" id="ARBA00022741"/>
    </source>
</evidence>
<dbReference type="EC" id="2.7.1.156" evidence="8"/>
<accession>A0AAN1XZE3</accession>
<feature type="binding site" evidence="19">
    <location>
        <begin position="7"/>
        <end position="14"/>
    </location>
    <ligand>
        <name>GTP</name>
        <dbReference type="ChEBI" id="CHEBI:37565"/>
    </ligand>
</feature>
<dbReference type="GO" id="GO:0008820">
    <property type="term" value="F:cobinamide phosphate guanylyltransferase activity"/>
    <property type="evidence" value="ECO:0007669"/>
    <property type="project" value="UniProtKB-EC"/>
</dbReference>
<dbReference type="GO" id="GO:0043752">
    <property type="term" value="F:adenosylcobinamide kinase activity"/>
    <property type="evidence" value="ECO:0007669"/>
    <property type="project" value="UniProtKB-EC"/>
</dbReference>
<keyword evidence="15 19" id="KW-0342">GTP-binding</keyword>
<dbReference type="SUPFAM" id="SSF52540">
    <property type="entry name" value="P-loop containing nucleoside triphosphate hydrolases"/>
    <property type="match status" value="1"/>
</dbReference>
<dbReference type="Proteomes" id="UP001317532">
    <property type="component" value="Chromosome"/>
</dbReference>
<reference evidence="20 21" key="1">
    <citation type="journal article" date="2022" name="ISME Commun">
        <title>Vulcanimicrobium alpinus gen. nov. sp. nov., the first cultivated representative of the candidate phylum 'Eremiobacterota', is a metabolically versatile aerobic anoxygenic phototroph.</title>
        <authorList>
            <person name="Yabe S."/>
            <person name="Muto K."/>
            <person name="Abe K."/>
            <person name="Yokota A."/>
            <person name="Staudigel H."/>
            <person name="Tebo B.M."/>
        </authorList>
    </citation>
    <scope>NUCLEOTIDE SEQUENCE [LARGE SCALE GENOMIC DNA]</scope>
    <source>
        <strain evidence="20 21">WC8-2</strain>
    </source>
</reference>
<evidence type="ECO:0000256" key="2">
    <source>
        <dbReference type="ARBA" id="ARBA00000711"/>
    </source>
</evidence>
<dbReference type="EC" id="2.7.7.62" evidence="9"/>
<evidence type="ECO:0000256" key="10">
    <source>
        <dbReference type="ARBA" id="ARBA00022573"/>
    </source>
</evidence>
<evidence type="ECO:0000313" key="20">
    <source>
        <dbReference type="EMBL" id="BDE07163.1"/>
    </source>
</evidence>
<dbReference type="Gene3D" id="3.40.50.300">
    <property type="entry name" value="P-loop containing nucleotide triphosphate hydrolases"/>
    <property type="match status" value="1"/>
</dbReference>
<dbReference type="InterPro" id="IPR003203">
    <property type="entry name" value="CobU/CobP"/>
</dbReference>
<dbReference type="PANTHER" id="PTHR34848">
    <property type="match status" value="1"/>
</dbReference>
<comment type="pathway">
    <text evidence="6">Cofactor biosynthesis; adenosylcobalamin biosynthesis; adenosylcobalamin from cob(II)yrinate a,c-diamide: step 5/7.</text>
</comment>
<name>A0AAN1XZE3_UNVUL</name>
<dbReference type="InterPro" id="IPR027417">
    <property type="entry name" value="P-loop_NTPase"/>
</dbReference>
<keyword evidence="13 20" id="KW-0418">Kinase</keyword>
<gene>
    <name evidence="20" type="primary">cobP</name>
    <name evidence="20" type="ORF">WPS_24390</name>
</gene>
<feature type="binding site" evidence="19">
    <location>
        <position position="87"/>
    </location>
    <ligand>
        <name>GTP</name>
        <dbReference type="ChEBI" id="CHEBI:37565"/>
    </ligand>
</feature>
<dbReference type="GO" id="GO:0005524">
    <property type="term" value="F:ATP binding"/>
    <property type="evidence" value="ECO:0007669"/>
    <property type="project" value="UniProtKB-KW"/>
</dbReference>
<protein>
    <recommendedName>
        <fullName evidence="16">Adenosylcobinamide kinase</fullName>
        <ecNumber evidence="8">2.7.1.156</ecNumber>
        <ecNumber evidence="9">2.7.7.62</ecNumber>
    </recommendedName>
    <alternativeName>
        <fullName evidence="17">Adenosylcobinamide-phosphate guanylyltransferase</fullName>
    </alternativeName>
</protein>
<dbReference type="RefSeq" id="WP_317994774.1">
    <property type="nucleotide sequence ID" value="NZ_AP025523.1"/>
</dbReference>
<sequence>MLTLVLGPVRAGKSARAQALAHASGRPVLVAATAAVDPGDAEMVDRIERHRRDRPAGWTLVETAGPRTPSLVTVLEEAPPGSCVLIDALGTWIAAQLHEWSAWAERDIVATLDALDAQGAALADALARTAADAIVVAEETGWGVVPPTPLGRIFRDALGRMTQAIARRADRVELVVAGYAIDVRAIGTPVGEVRS</sequence>
<keyword evidence="12 19" id="KW-0547">Nucleotide-binding</keyword>
<evidence type="ECO:0000256" key="19">
    <source>
        <dbReference type="PIRSR" id="PIRSR006135-2"/>
    </source>
</evidence>
<comment type="catalytic activity">
    <reaction evidence="3">
        <text>adenosylcob(III)inamide + GTP = adenosylcob(III)inamide phosphate + GDP + H(+)</text>
        <dbReference type="Rhea" id="RHEA:15765"/>
        <dbReference type="ChEBI" id="CHEBI:2480"/>
        <dbReference type="ChEBI" id="CHEBI:15378"/>
        <dbReference type="ChEBI" id="CHEBI:37565"/>
        <dbReference type="ChEBI" id="CHEBI:58189"/>
        <dbReference type="ChEBI" id="CHEBI:58502"/>
        <dbReference type="EC" id="2.7.1.156"/>
    </reaction>
</comment>
<feature type="binding site" evidence="19">
    <location>
        <begin position="32"/>
        <end position="34"/>
    </location>
    <ligand>
        <name>GTP</name>
        <dbReference type="ChEBI" id="CHEBI:37565"/>
    </ligand>
</feature>
<evidence type="ECO:0000256" key="4">
    <source>
        <dbReference type="ARBA" id="ARBA00003889"/>
    </source>
</evidence>
<keyword evidence="21" id="KW-1185">Reference proteome</keyword>
<evidence type="ECO:0000256" key="5">
    <source>
        <dbReference type="ARBA" id="ARBA00004692"/>
    </source>
</evidence>
<feature type="binding site" evidence="19">
    <location>
        <position position="62"/>
    </location>
    <ligand>
        <name>GTP</name>
        <dbReference type="ChEBI" id="CHEBI:37565"/>
    </ligand>
</feature>
<evidence type="ECO:0000256" key="11">
    <source>
        <dbReference type="ARBA" id="ARBA00022679"/>
    </source>
</evidence>
<dbReference type="Pfam" id="PF02283">
    <property type="entry name" value="CobU"/>
    <property type="match status" value="1"/>
</dbReference>
<evidence type="ECO:0000256" key="7">
    <source>
        <dbReference type="ARBA" id="ARBA00007490"/>
    </source>
</evidence>
<keyword evidence="11" id="KW-0808">Transferase</keyword>
<keyword evidence="10" id="KW-0169">Cobalamin biosynthesis</keyword>
<dbReference type="AlphaFoldDB" id="A0AAN1XZE3"/>
<evidence type="ECO:0000256" key="8">
    <source>
        <dbReference type="ARBA" id="ARBA00012016"/>
    </source>
</evidence>
<evidence type="ECO:0000256" key="9">
    <source>
        <dbReference type="ARBA" id="ARBA00012523"/>
    </source>
</evidence>
<dbReference type="PANTHER" id="PTHR34848:SF1">
    <property type="entry name" value="BIFUNCTIONAL ADENOSYLCOBALAMIN BIOSYNTHESIS PROTEIN COBU"/>
    <property type="match status" value="1"/>
</dbReference>
<evidence type="ECO:0000256" key="6">
    <source>
        <dbReference type="ARBA" id="ARBA00005159"/>
    </source>
</evidence>
<evidence type="ECO:0000256" key="14">
    <source>
        <dbReference type="ARBA" id="ARBA00022840"/>
    </source>
</evidence>
<comment type="catalytic activity">
    <reaction evidence="2">
        <text>adenosylcob(III)inamide phosphate + GTP + H(+) = adenosylcob(III)inamide-GDP + diphosphate</text>
        <dbReference type="Rhea" id="RHEA:22712"/>
        <dbReference type="ChEBI" id="CHEBI:15378"/>
        <dbReference type="ChEBI" id="CHEBI:33019"/>
        <dbReference type="ChEBI" id="CHEBI:37565"/>
        <dbReference type="ChEBI" id="CHEBI:58502"/>
        <dbReference type="ChEBI" id="CHEBI:60487"/>
        <dbReference type="EC" id="2.7.7.62"/>
    </reaction>
</comment>
<evidence type="ECO:0000256" key="18">
    <source>
        <dbReference type="PIRSR" id="PIRSR006135-1"/>
    </source>
</evidence>
<evidence type="ECO:0000256" key="3">
    <source>
        <dbReference type="ARBA" id="ARBA00001522"/>
    </source>
</evidence>
<feature type="binding site" evidence="19">
    <location>
        <begin position="51"/>
        <end position="54"/>
    </location>
    <ligand>
        <name>GTP</name>
        <dbReference type="ChEBI" id="CHEBI:37565"/>
    </ligand>
</feature>
<comment type="similarity">
    <text evidence="7">Belongs to the CobU/CobP family.</text>
</comment>
<dbReference type="CDD" id="cd00544">
    <property type="entry name" value="CobU"/>
    <property type="match status" value="1"/>
</dbReference>
<feature type="active site" description="GMP-histidine intermediate" evidence="18">
    <location>
        <position position="50"/>
    </location>
</feature>
<evidence type="ECO:0000256" key="15">
    <source>
        <dbReference type="ARBA" id="ARBA00023134"/>
    </source>
</evidence>
<evidence type="ECO:0000313" key="21">
    <source>
        <dbReference type="Proteomes" id="UP001317532"/>
    </source>
</evidence>
<proteinExistence type="inferred from homology"/>
<dbReference type="EMBL" id="AP025523">
    <property type="protein sequence ID" value="BDE07163.1"/>
    <property type="molecule type" value="Genomic_DNA"/>
</dbReference>
<evidence type="ECO:0000256" key="17">
    <source>
        <dbReference type="ARBA" id="ARBA00030571"/>
    </source>
</evidence>
<keyword evidence="14" id="KW-0067">ATP-binding</keyword>
<comment type="pathway">
    <text evidence="5">Cofactor biosynthesis; adenosylcobalamin biosynthesis; adenosylcobalamin from cob(II)yrinate a,c-diamide: step 6/7.</text>
</comment>
<comment type="catalytic activity">
    <reaction evidence="1">
        <text>adenosylcob(III)inamide + ATP = adenosylcob(III)inamide phosphate + ADP + H(+)</text>
        <dbReference type="Rhea" id="RHEA:15769"/>
        <dbReference type="ChEBI" id="CHEBI:2480"/>
        <dbReference type="ChEBI" id="CHEBI:15378"/>
        <dbReference type="ChEBI" id="CHEBI:30616"/>
        <dbReference type="ChEBI" id="CHEBI:58502"/>
        <dbReference type="ChEBI" id="CHEBI:456216"/>
        <dbReference type="EC" id="2.7.1.156"/>
    </reaction>
</comment>
<evidence type="ECO:0000256" key="16">
    <source>
        <dbReference type="ARBA" id="ARBA00029570"/>
    </source>
</evidence>
<dbReference type="GO" id="GO:0005525">
    <property type="term" value="F:GTP binding"/>
    <property type="evidence" value="ECO:0007669"/>
    <property type="project" value="UniProtKB-KW"/>
</dbReference>
<comment type="function">
    <text evidence="4">Catalyzes ATP-dependent phosphorylation of adenosylcobinamide and addition of GMP to adenosylcobinamide phosphate.</text>
</comment>